<dbReference type="PANTHER" id="PTHR43133">
    <property type="entry name" value="RNA POLYMERASE ECF-TYPE SIGMA FACTO"/>
    <property type="match status" value="1"/>
</dbReference>
<dbReference type="NCBIfam" id="TIGR02937">
    <property type="entry name" value="sigma70-ECF"/>
    <property type="match status" value="1"/>
</dbReference>
<dbReference type="InterPro" id="IPR014284">
    <property type="entry name" value="RNA_pol_sigma-70_dom"/>
</dbReference>
<evidence type="ECO:0000259" key="7">
    <source>
        <dbReference type="Pfam" id="PF08281"/>
    </source>
</evidence>
<dbReference type="GO" id="GO:0003677">
    <property type="term" value="F:DNA binding"/>
    <property type="evidence" value="ECO:0007669"/>
    <property type="project" value="UniProtKB-KW"/>
</dbReference>
<protein>
    <submittedName>
        <fullName evidence="8">RNA polymerase subunit sigma-24</fullName>
    </submittedName>
</protein>
<dbReference type="Gene3D" id="1.10.10.10">
    <property type="entry name" value="Winged helix-like DNA-binding domain superfamily/Winged helix DNA-binding domain"/>
    <property type="match status" value="1"/>
</dbReference>
<dbReference type="InterPro" id="IPR013324">
    <property type="entry name" value="RNA_pol_sigma_r3/r4-like"/>
</dbReference>
<dbReference type="EMBL" id="NTFI01000005">
    <property type="protein sequence ID" value="PHQ24382.1"/>
    <property type="molecule type" value="Genomic_DNA"/>
</dbReference>
<dbReference type="SUPFAM" id="SSF88946">
    <property type="entry name" value="Sigma2 domain of RNA polymerase sigma factors"/>
    <property type="match status" value="1"/>
</dbReference>
<keyword evidence="9" id="KW-1185">Reference proteome</keyword>
<proteinExistence type="inferred from homology"/>
<evidence type="ECO:0000259" key="6">
    <source>
        <dbReference type="Pfam" id="PF04542"/>
    </source>
</evidence>
<evidence type="ECO:0000256" key="3">
    <source>
        <dbReference type="ARBA" id="ARBA00023082"/>
    </source>
</evidence>
<dbReference type="Proteomes" id="UP000229044">
    <property type="component" value="Unassembled WGS sequence"/>
</dbReference>
<organism evidence="8 9">
    <name type="scientific">Marinobacter guineae</name>
    <dbReference type="NCBI Taxonomy" id="432303"/>
    <lineage>
        <taxon>Bacteria</taxon>
        <taxon>Pseudomonadati</taxon>
        <taxon>Pseudomonadota</taxon>
        <taxon>Gammaproteobacteria</taxon>
        <taxon>Pseudomonadales</taxon>
        <taxon>Marinobacteraceae</taxon>
        <taxon>Marinobacter</taxon>
    </lineage>
</organism>
<evidence type="ECO:0000313" key="8">
    <source>
        <dbReference type="EMBL" id="PHQ24382.1"/>
    </source>
</evidence>
<sequence length="217" mass="25244">MTPVESKQPGQASAANESQRVFREHVELLMDRLYGTALRLTRNPDEAEDVVGEAVASAWQRLDQLNDLSHLDGWLFRILHNTFISLRRRRYCREDKEVSFDQEMEDDDTRFSLFEHLHQPFLLWVGRPEKEFINRLLEADLRKAVDHLPDPFRIVVVMVEIQGYTYEEVAAILDLPLGTVRSRLNRARSLLQKSLWQQGRDAGLIGTNTGFRVGDRR</sequence>
<evidence type="ECO:0000313" key="9">
    <source>
        <dbReference type="Proteomes" id="UP000229044"/>
    </source>
</evidence>
<keyword evidence="3" id="KW-0731">Sigma factor</keyword>
<dbReference type="GO" id="GO:0016987">
    <property type="term" value="F:sigma factor activity"/>
    <property type="evidence" value="ECO:0007669"/>
    <property type="project" value="UniProtKB-KW"/>
</dbReference>
<dbReference type="GO" id="GO:0006352">
    <property type="term" value="P:DNA-templated transcription initiation"/>
    <property type="evidence" value="ECO:0007669"/>
    <property type="project" value="InterPro"/>
</dbReference>
<evidence type="ECO:0000256" key="5">
    <source>
        <dbReference type="ARBA" id="ARBA00023163"/>
    </source>
</evidence>
<dbReference type="OrthoDB" id="9797134at2"/>
<dbReference type="InterPro" id="IPR007627">
    <property type="entry name" value="RNA_pol_sigma70_r2"/>
</dbReference>
<dbReference type="InterPro" id="IPR039425">
    <property type="entry name" value="RNA_pol_sigma-70-like"/>
</dbReference>
<dbReference type="RefSeq" id="WP_099619158.1">
    <property type="nucleotide sequence ID" value="NZ_KZ319341.1"/>
</dbReference>
<gene>
    <name evidence="8" type="ORF">CLH62_15865</name>
</gene>
<name>A0A2G1VCG7_9GAMM</name>
<dbReference type="Gene3D" id="1.10.1740.10">
    <property type="match status" value="1"/>
</dbReference>
<evidence type="ECO:0000256" key="1">
    <source>
        <dbReference type="ARBA" id="ARBA00010641"/>
    </source>
</evidence>
<feature type="domain" description="RNA polymerase sigma-70 region 2" evidence="6">
    <location>
        <begin position="27"/>
        <end position="90"/>
    </location>
</feature>
<keyword evidence="2" id="KW-0805">Transcription regulation</keyword>
<accession>A0A2G1VCG7</accession>
<dbReference type="SUPFAM" id="SSF88659">
    <property type="entry name" value="Sigma3 and sigma4 domains of RNA polymerase sigma factors"/>
    <property type="match status" value="1"/>
</dbReference>
<dbReference type="Pfam" id="PF04542">
    <property type="entry name" value="Sigma70_r2"/>
    <property type="match status" value="1"/>
</dbReference>
<dbReference type="InterPro" id="IPR013325">
    <property type="entry name" value="RNA_pol_sigma_r2"/>
</dbReference>
<dbReference type="Pfam" id="PF08281">
    <property type="entry name" value="Sigma70_r4_2"/>
    <property type="match status" value="1"/>
</dbReference>
<comment type="caution">
    <text evidence="8">The sequence shown here is derived from an EMBL/GenBank/DDBJ whole genome shotgun (WGS) entry which is preliminary data.</text>
</comment>
<feature type="domain" description="RNA polymerase sigma factor 70 region 4 type 2" evidence="7">
    <location>
        <begin position="140"/>
        <end position="190"/>
    </location>
</feature>
<evidence type="ECO:0000256" key="4">
    <source>
        <dbReference type="ARBA" id="ARBA00023125"/>
    </source>
</evidence>
<dbReference type="AlphaFoldDB" id="A0A2G1VCG7"/>
<comment type="similarity">
    <text evidence="1">Belongs to the sigma-70 factor family. ECF subfamily.</text>
</comment>
<keyword evidence="5" id="KW-0804">Transcription</keyword>
<reference evidence="8 9" key="1">
    <citation type="submission" date="2017-09" db="EMBL/GenBank/DDBJ databases">
        <title>The draft genome sequences of Marinobacter guineae M3B.</title>
        <authorList>
            <person name="Cao J."/>
        </authorList>
    </citation>
    <scope>NUCLEOTIDE SEQUENCE [LARGE SCALE GENOMIC DNA]</scope>
    <source>
        <strain evidence="8 9">M3B</strain>
    </source>
</reference>
<evidence type="ECO:0000256" key="2">
    <source>
        <dbReference type="ARBA" id="ARBA00023015"/>
    </source>
</evidence>
<dbReference type="InterPro" id="IPR013249">
    <property type="entry name" value="RNA_pol_sigma70_r4_t2"/>
</dbReference>
<dbReference type="InterPro" id="IPR036388">
    <property type="entry name" value="WH-like_DNA-bd_sf"/>
</dbReference>
<dbReference type="CDD" id="cd06171">
    <property type="entry name" value="Sigma70_r4"/>
    <property type="match status" value="1"/>
</dbReference>
<keyword evidence="4" id="KW-0238">DNA-binding</keyword>
<dbReference type="PANTHER" id="PTHR43133:SF8">
    <property type="entry name" value="RNA POLYMERASE SIGMA FACTOR HI_1459-RELATED"/>
    <property type="match status" value="1"/>
</dbReference>